<evidence type="ECO:0008006" key="4">
    <source>
        <dbReference type="Google" id="ProtNLM"/>
    </source>
</evidence>
<organism evidence="2 3">
    <name type="scientific">Desulfosarcina widdelii</name>
    <dbReference type="NCBI Taxonomy" id="947919"/>
    <lineage>
        <taxon>Bacteria</taxon>
        <taxon>Pseudomonadati</taxon>
        <taxon>Thermodesulfobacteriota</taxon>
        <taxon>Desulfobacteria</taxon>
        <taxon>Desulfobacterales</taxon>
        <taxon>Desulfosarcinaceae</taxon>
        <taxon>Desulfosarcina</taxon>
    </lineage>
</organism>
<dbReference type="InterPro" id="IPR035205">
    <property type="entry name" value="DUF5320"/>
</dbReference>
<proteinExistence type="predicted"/>
<evidence type="ECO:0000313" key="2">
    <source>
        <dbReference type="EMBL" id="BBO76825.1"/>
    </source>
</evidence>
<feature type="coiled-coil region" evidence="1">
    <location>
        <begin position="87"/>
        <end position="114"/>
    </location>
</feature>
<evidence type="ECO:0000256" key="1">
    <source>
        <dbReference type="SAM" id="Coils"/>
    </source>
</evidence>
<dbReference type="Pfam" id="PF17253">
    <property type="entry name" value="DUF5320"/>
    <property type="match status" value="1"/>
</dbReference>
<protein>
    <recommendedName>
        <fullName evidence="4">DUF5320 domain-containing protein</fullName>
    </recommendedName>
</protein>
<dbReference type="RefSeq" id="WP_170302391.1">
    <property type="nucleotide sequence ID" value="NZ_AP021875.1"/>
</dbReference>
<keyword evidence="1" id="KW-0175">Coiled coil</keyword>
<dbReference type="Proteomes" id="UP000427769">
    <property type="component" value="Chromosome"/>
</dbReference>
<evidence type="ECO:0000313" key="3">
    <source>
        <dbReference type="Proteomes" id="UP000427769"/>
    </source>
</evidence>
<accession>A0A5K7Z801</accession>
<dbReference type="KEGG" id="dwd:DSCW_42420"/>
<reference evidence="2 3" key="1">
    <citation type="submission" date="2019-11" db="EMBL/GenBank/DDBJ databases">
        <title>Comparative genomics of hydrocarbon-degrading Desulfosarcina strains.</title>
        <authorList>
            <person name="Watanabe M."/>
            <person name="Kojima H."/>
            <person name="Fukui M."/>
        </authorList>
    </citation>
    <scope>NUCLEOTIDE SEQUENCE [LARGE SCALE GENOMIC DNA]</scope>
    <source>
        <strain evidence="2 3">PP31</strain>
    </source>
</reference>
<name>A0A5K7Z801_9BACT</name>
<dbReference type="EMBL" id="AP021875">
    <property type="protein sequence ID" value="BBO76825.1"/>
    <property type="molecule type" value="Genomic_DNA"/>
</dbReference>
<gene>
    <name evidence="2" type="ORF">DSCW_42420</name>
</gene>
<dbReference type="AlphaFoldDB" id="A0A5K7Z801"/>
<sequence length="117" mass="12258">MPGFNGSGPMGAGPMTGWGRGMCGRPAGAGNLPAYGGRGYGYGYGRGMGFRRGFGRRMGRGYGPAFGGYETPPATGYGYPASKTDEIEMLRSNAEAMKNSLEAIQQKIAELEKEGSE</sequence>
<keyword evidence="3" id="KW-1185">Reference proteome</keyword>